<dbReference type="Gene3D" id="3.90.75.20">
    <property type="match status" value="1"/>
</dbReference>
<dbReference type="InterPro" id="IPR016177">
    <property type="entry name" value="DNA-bd_dom_sf"/>
</dbReference>
<proteinExistence type="predicted"/>
<dbReference type="InterPro" id="IPR036955">
    <property type="entry name" value="AP2/ERF_dom_sf"/>
</dbReference>
<dbReference type="EMBL" id="LAZR01026181">
    <property type="protein sequence ID" value="KKL69534.1"/>
    <property type="molecule type" value="Genomic_DNA"/>
</dbReference>
<dbReference type="InterPro" id="IPR003615">
    <property type="entry name" value="HNH_nuc"/>
</dbReference>
<gene>
    <name evidence="2" type="ORF">LCGC14_2113970</name>
</gene>
<feature type="domain" description="HNH nuclease" evidence="1">
    <location>
        <begin position="108"/>
        <end position="131"/>
    </location>
</feature>
<dbReference type="Pfam" id="PF13392">
    <property type="entry name" value="HNH_3"/>
    <property type="match status" value="1"/>
</dbReference>
<reference evidence="2" key="1">
    <citation type="journal article" date="2015" name="Nature">
        <title>Complex archaea that bridge the gap between prokaryotes and eukaryotes.</title>
        <authorList>
            <person name="Spang A."/>
            <person name="Saw J.H."/>
            <person name="Jorgensen S.L."/>
            <person name="Zaremba-Niedzwiedzka K."/>
            <person name="Martijn J."/>
            <person name="Lind A.E."/>
            <person name="van Eijk R."/>
            <person name="Schleper C."/>
            <person name="Guy L."/>
            <person name="Ettema T.J."/>
        </authorList>
    </citation>
    <scope>NUCLEOTIDE SEQUENCE</scope>
</reference>
<accession>A0A0F9E6C5</accession>
<sequence length="188" mass="22444">MAYKIKQSVKSPRFQFWTLRPSCMPTSAASSLRVILMKRISLTQGQFAIVDDKLFDQLNKFGWYAYWNEHTKTFYAVRHGKKKNRNQYTIYMAREILGLRYGDKRQGDHINHNTLDNRISNLRVVTQNQNQWNRKNPKGYCWDESIKKYMARIRLNGKSIYLGHFCTPEEAHRMYLNAKKLYHKIQSV</sequence>
<dbReference type="GO" id="GO:0003677">
    <property type="term" value="F:DNA binding"/>
    <property type="evidence" value="ECO:0007669"/>
    <property type="project" value="InterPro"/>
</dbReference>
<comment type="caution">
    <text evidence="2">The sequence shown here is derived from an EMBL/GenBank/DDBJ whole genome shotgun (WGS) entry which is preliminary data.</text>
</comment>
<dbReference type="InterPro" id="IPR044925">
    <property type="entry name" value="His-Me_finger_sf"/>
</dbReference>
<dbReference type="AlphaFoldDB" id="A0A0F9E6C5"/>
<organism evidence="2">
    <name type="scientific">marine sediment metagenome</name>
    <dbReference type="NCBI Taxonomy" id="412755"/>
    <lineage>
        <taxon>unclassified sequences</taxon>
        <taxon>metagenomes</taxon>
        <taxon>ecological metagenomes</taxon>
    </lineage>
</organism>
<name>A0A0F9E6C5_9ZZZZ</name>
<dbReference type="SUPFAM" id="SSF54060">
    <property type="entry name" value="His-Me finger endonucleases"/>
    <property type="match status" value="1"/>
</dbReference>
<dbReference type="SUPFAM" id="SSF54171">
    <property type="entry name" value="DNA-binding domain"/>
    <property type="match status" value="1"/>
</dbReference>
<evidence type="ECO:0000313" key="2">
    <source>
        <dbReference type="EMBL" id="KKL69534.1"/>
    </source>
</evidence>
<dbReference type="Gene3D" id="3.30.730.10">
    <property type="entry name" value="AP2/ERF domain"/>
    <property type="match status" value="1"/>
</dbReference>
<dbReference type="GO" id="GO:0003700">
    <property type="term" value="F:DNA-binding transcription factor activity"/>
    <property type="evidence" value="ECO:0007669"/>
    <property type="project" value="InterPro"/>
</dbReference>
<evidence type="ECO:0000259" key="1">
    <source>
        <dbReference type="Pfam" id="PF13392"/>
    </source>
</evidence>
<protein>
    <recommendedName>
        <fullName evidence="1">HNH nuclease domain-containing protein</fullName>
    </recommendedName>
</protein>